<dbReference type="GO" id="GO:0032259">
    <property type="term" value="P:methylation"/>
    <property type="evidence" value="ECO:0007669"/>
    <property type="project" value="UniProtKB-KW"/>
</dbReference>
<feature type="domain" description="Methyltransferase" evidence="1">
    <location>
        <begin position="58"/>
        <end position="155"/>
    </location>
</feature>
<keyword evidence="2" id="KW-0489">Methyltransferase</keyword>
<gene>
    <name evidence="2" type="ORF">KC909_05665</name>
</gene>
<dbReference type="Proteomes" id="UP000783287">
    <property type="component" value="Unassembled WGS sequence"/>
</dbReference>
<dbReference type="InterPro" id="IPR041698">
    <property type="entry name" value="Methyltransf_25"/>
</dbReference>
<sequence>MSEKSSNPDTTAYRIELWNKEYGERKNLPSTHATPDHPSRAFRTAVEELDDIDHSLLLDLGAGNFRNSIWAVKEAGFIRAVGVEFSTVATELAQFSIVENNVQDAITVLNQSVGEPLSLDDGSVSFALDMMTMHSLVPEDRITMATEVQRVMKPGAYFVFYTVAGLESYEGEKTAFGDLVENSPGPEEGSYRFEVEGDIVTEKGFTESELRELFPSMDIVKLEPRVEFTEAFGDVYKRVYYFGIFQKR</sequence>
<dbReference type="SUPFAM" id="SSF53335">
    <property type="entry name" value="S-adenosyl-L-methionine-dependent methyltransferases"/>
    <property type="match status" value="1"/>
</dbReference>
<dbReference type="InterPro" id="IPR029063">
    <property type="entry name" value="SAM-dependent_MTases_sf"/>
</dbReference>
<evidence type="ECO:0000259" key="1">
    <source>
        <dbReference type="Pfam" id="PF13649"/>
    </source>
</evidence>
<dbReference type="GO" id="GO:0008168">
    <property type="term" value="F:methyltransferase activity"/>
    <property type="evidence" value="ECO:0007669"/>
    <property type="project" value="UniProtKB-KW"/>
</dbReference>
<comment type="caution">
    <text evidence="2">The sequence shown here is derived from an EMBL/GenBank/DDBJ whole genome shotgun (WGS) entry which is preliminary data.</text>
</comment>
<name>A0A955L6V8_9BACT</name>
<dbReference type="EMBL" id="JAGQLK010000145">
    <property type="protein sequence ID" value="MCA9383821.1"/>
    <property type="molecule type" value="Genomic_DNA"/>
</dbReference>
<reference evidence="2" key="1">
    <citation type="submission" date="2020-04" db="EMBL/GenBank/DDBJ databases">
        <authorList>
            <person name="Zhang T."/>
        </authorList>
    </citation>
    <scope>NUCLEOTIDE SEQUENCE</scope>
    <source>
        <strain evidence="2">HKST-UBA14</strain>
    </source>
</reference>
<evidence type="ECO:0000313" key="2">
    <source>
        <dbReference type="EMBL" id="MCA9383821.1"/>
    </source>
</evidence>
<dbReference type="AlphaFoldDB" id="A0A955L6V8"/>
<dbReference type="Pfam" id="PF13649">
    <property type="entry name" value="Methyltransf_25"/>
    <property type="match status" value="1"/>
</dbReference>
<reference evidence="2" key="2">
    <citation type="journal article" date="2021" name="Microbiome">
        <title>Successional dynamics and alternative stable states in a saline activated sludge microbial community over 9 years.</title>
        <authorList>
            <person name="Wang Y."/>
            <person name="Ye J."/>
            <person name="Ju F."/>
            <person name="Liu L."/>
            <person name="Boyd J.A."/>
            <person name="Deng Y."/>
            <person name="Parks D.H."/>
            <person name="Jiang X."/>
            <person name="Yin X."/>
            <person name="Woodcroft B.J."/>
            <person name="Tyson G.W."/>
            <person name="Hugenholtz P."/>
            <person name="Polz M.F."/>
            <person name="Zhang T."/>
        </authorList>
    </citation>
    <scope>NUCLEOTIDE SEQUENCE</scope>
    <source>
        <strain evidence="2">HKST-UBA14</strain>
    </source>
</reference>
<accession>A0A955L6V8</accession>
<keyword evidence="2" id="KW-0808">Transferase</keyword>
<protein>
    <submittedName>
        <fullName evidence="2">Class I SAM-dependent methyltransferase</fullName>
    </submittedName>
</protein>
<dbReference type="Gene3D" id="3.40.50.150">
    <property type="entry name" value="Vaccinia Virus protein VP39"/>
    <property type="match status" value="1"/>
</dbReference>
<evidence type="ECO:0000313" key="3">
    <source>
        <dbReference type="Proteomes" id="UP000783287"/>
    </source>
</evidence>
<proteinExistence type="predicted"/>
<organism evidence="2 3">
    <name type="scientific">Candidatus Dojkabacteria bacterium</name>
    <dbReference type="NCBI Taxonomy" id="2099670"/>
    <lineage>
        <taxon>Bacteria</taxon>
        <taxon>Candidatus Dojkabacteria</taxon>
    </lineage>
</organism>